<feature type="transmembrane region" description="Helical" evidence="6">
    <location>
        <begin position="252"/>
        <end position="274"/>
    </location>
</feature>
<feature type="transmembrane region" description="Helical" evidence="6">
    <location>
        <begin position="123"/>
        <end position="145"/>
    </location>
</feature>
<keyword evidence="3 6" id="KW-0812">Transmembrane</keyword>
<keyword evidence="2" id="KW-0813">Transport</keyword>
<sequence length="275" mass="30077">MVQLRNPNFEYKAWMGLVCYLITVWTIFFFNLVERWIAVLGRISLAYNIGVAVVMFVAVLAVSDKQSAHAVFATETNMSGWSSDGVAWLIGVSAVHWCFSCLDACTHMADEIPEPEKNIPRSLMATIAIGFLTGFPFAISIFFSISDMDAVASSFMPSLEVFRQALKGSTSGAIAIESLLVGANVLGLFGIHSWQARLAWSFSRDNGFPFSKHLGSLAPPPLGVSLWAHIWSCVWTSLLGCLYLGSSVAFNSFVSGGILLQCITYSLPIILLWAR</sequence>
<dbReference type="PANTHER" id="PTHR45649">
    <property type="entry name" value="AMINO-ACID PERMEASE BAT1"/>
    <property type="match status" value="1"/>
</dbReference>
<feature type="transmembrane region" description="Helical" evidence="6">
    <location>
        <begin position="165"/>
        <end position="191"/>
    </location>
</feature>
<evidence type="ECO:0000256" key="6">
    <source>
        <dbReference type="SAM" id="Phobius"/>
    </source>
</evidence>
<dbReference type="PANTHER" id="PTHR45649:SF7">
    <property type="entry name" value="CHOLINE TRANSPORT PROTEIN"/>
    <property type="match status" value="1"/>
</dbReference>
<feature type="transmembrane region" description="Helical" evidence="6">
    <location>
        <begin position="226"/>
        <end position="246"/>
    </location>
</feature>
<evidence type="ECO:0000313" key="7">
    <source>
        <dbReference type="EMBL" id="CAK7226826.1"/>
    </source>
</evidence>
<gene>
    <name evidence="7" type="ORF">SEUCBS140593_006374</name>
</gene>
<reference evidence="7 8" key="1">
    <citation type="submission" date="2024-01" db="EMBL/GenBank/DDBJ databases">
        <authorList>
            <person name="Allen C."/>
            <person name="Tagirdzhanova G."/>
        </authorList>
    </citation>
    <scope>NUCLEOTIDE SEQUENCE [LARGE SCALE GENOMIC DNA]</scope>
</reference>
<evidence type="ECO:0000256" key="3">
    <source>
        <dbReference type="ARBA" id="ARBA00022692"/>
    </source>
</evidence>
<dbReference type="InterPro" id="IPR002293">
    <property type="entry name" value="AA/rel_permease1"/>
</dbReference>
<organism evidence="7 8">
    <name type="scientific">Sporothrix eucalyptigena</name>
    <dbReference type="NCBI Taxonomy" id="1812306"/>
    <lineage>
        <taxon>Eukaryota</taxon>
        <taxon>Fungi</taxon>
        <taxon>Dikarya</taxon>
        <taxon>Ascomycota</taxon>
        <taxon>Pezizomycotina</taxon>
        <taxon>Sordariomycetes</taxon>
        <taxon>Sordariomycetidae</taxon>
        <taxon>Ophiostomatales</taxon>
        <taxon>Ophiostomataceae</taxon>
        <taxon>Sporothrix</taxon>
    </lineage>
</organism>
<keyword evidence="5 6" id="KW-0472">Membrane</keyword>
<evidence type="ECO:0000256" key="2">
    <source>
        <dbReference type="ARBA" id="ARBA00022448"/>
    </source>
</evidence>
<feature type="transmembrane region" description="Helical" evidence="6">
    <location>
        <begin position="13"/>
        <end position="33"/>
    </location>
</feature>
<name>A0ABP0C4P7_9PEZI</name>
<accession>A0ABP0C4P7</accession>
<dbReference type="Proteomes" id="UP001642482">
    <property type="component" value="Unassembled WGS sequence"/>
</dbReference>
<feature type="transmembrane region" description="Helical" evidence="6">
    <location>
        <begin position="45"/>
        <end position="63"/>
    </location>
</feature>
<dbReference type="Gene3D" id="1.20.1740.10">
    <property type="entry name" value="Amino acid/polyamine transporter I"/>
    <property type="match status" value="1"/>
</dbReference>
<keyword evidence="4 6" id="KW-1133">Transmembrane helix</keyword>
<evidence type="ECO:0000256" key="5">
    <source>
        <dbReference type="ARBA" id="ARBA00023136"/>
    </source>
</evidence>
<dbReference type="Pfam" id="PF13520">
    <property type="entry name" value="AA_permease_2"/>
    <property type="match status" value="1"/>
</dbReference>
<protein>
    <submittedName>
        <fullName evidence="7">Uncharacterized protein</fullName>
    </submittedName>
</protein>
<comment type="subcellular location">
    <subcellularLocation>
        <location evidence="1">Membrane</location>
        <topology evidence="1">Multi-pass membrane protein</topology>
    </subcellularLocation>
</comment>
<evidence type="ECO:0000256" key="1">
    <source>
        <dbReference type="ARBA" id="ARBA00004141"/>
    </source>
</evidence>
<proteinExistence type="predicted"/>
<keyword evidence="8" id="KW-1185">Reference proteome</keyword>
<comment type="caution">
    <text evidence="7">The sequence shown here is derived from an EMBL/GenBank/DDBJ whole genome shotgun (WGS) entry which is preliminary data.</text>
</comment>
<evidence type="ECO:0000256" key="4">
    <source>
        <dbReference type="ARBA" id="ARBA00022989"/>
    </source>
</evidence>
<evidence type="ECO:0000313" key="8">
    <source>
        <dbReference type="Proteomes" id="UP001642482"/>
    </source>
</evidence>
<dbReference type="EMBL" id="CAWUHD010000068">
    <property type="protein sequence ID" value="CAK7226826.1"/>
    <property type="molecule type" value="Genomic_DNA"/>
</dbReference>